<keyword evidence="4 5" id="KW-0143">Chaperone</keyword>
<feature type="region of interest" description="Disordered" evidence="6">
    <location>
        <begin position="181"/>
        <end position="206"/>
    </location>
</feature>
<evidence type="ECO:0000256" key="6">
    <source>
        <dbReference type="SAM" id="MobiDB-lite"/>
    </source>
</evidence>
<evidence type="ECO:0000256" key="5">
    <source>
        <dbReference type="HAMAP-Rule" id="MF_00014"/>
    </source>
</evidence>
<evidence type="ECO:0000259" key="8">
    <source>
        <dbReference type="Pfam" id="PF24986"/>
    </source>
</evidence>
<dbReference type="InterPro" id="IPR009000">
    <property type="entry name" value="Transl_B-barrel_sf"/>
</dbReference>
<dbReference type="GO" id="GO:0005840">
    <property type="term" value="C:ribosome"/>
    <property type="evidence" value="ECO:0007669"/>
    <property type="project" value="InterPro"/>
</dbReference>
<dbReference type="InterPro" id="IPR056792">
    <property type="entry name" value="PRC_RimM"/>
</dbReference>
<dbReference type="HAMAP" id="MF_00014">
    <property type="entry name" value="Ribosome_mat_RimM"/>
    <property type="match status" value="1"/>
</dbReference>
<feature type="domain" description="Ribosome maturation factor RimM PRC barrel" evidence="8">
    <location>
        <begin position="110"/>
        <end position="176"/>
    </location>
</feature>
<dbReference type="SUPFAM" id="SSF50447">
    <property type="entry name" value="Translation proteins"/>
    <property type="match status" value="1"/>
</dbReference>
<dbReference type="EMBL" id="FUKR01000036">
    <property type="protein sequence ID" value="SJN29468.1"/>
    <property type="molecule type" value="Genomic_DNA"/>
</dbReference>
<comment type="subcellular location">
    <subcellularLocation>
        <location evidence="5">Cytoplasm</location>
    </subcellularLocation>
</comment>
<evidence type="ECO:0000256" key="4">
    <source>
        <dbReference type="ARBA" id="ARBA00023186"/>
    </source>
</evidence>
<keyword evidence="1 5" id="KW-0963">Cytoplasm</keyword>
<sequence>MNAATTPAPQLRVGRLTKAHGLKGAIKLELFTDDPEKRFVPGAVFTLQVPTSSPWHGRTLTLTQLRWFNSHPVGFFDGVDDRTAAEGLAKAILWIDDDSDEDQEDDAWHHHQLIGLDVVRDGVVLGTVARIDHLPAQDLLAVDTASGEVLVPFVRALVPEVDVAGGRIVVTPPAGLFEEVADGADDDADTGTDDGADTDGTDVGSD</sequence>
<feature type="domain" description="RimM N-terminal" evidence="7">
    <location>
        <begin position="13"/>
        <end position="98"/>
    </location>
</feature>
<dbReference type="GO" id="GO:0042274">
    <property type="term" value="P:ribosomal small subunit biogenesis"/>
    <property type="evidence" value="ECO:0007669"/>
    <property type="project" value="UniProtKB-UniRule"/>
</dbReference>
<evidence type="ECO:0000256" key="2">
    <source>
        <dbReference type="ARBA" id="ARBA00022517"/>
    </source>
</evidence>
<evidence type="ECO:0000256" key="3">
    <source>
        <dbReference type="ARBA" id="ARBA00022552"/>
    </source>
</evidence>
<dbReference type="SUPFAM" id="SSF50346">
    <property type="entry name" value="PRC-barrel domain"/>
    <property type="match status" value="1"/>
</dbReference>
<dbReference type="NCBIfam" id="TIGR02273">
    <property type="entry name" value="16S_RimM"/>
    <property type="match status" value="1"/>
</dbReference>
<dbReference type="Proteomes" id="UP000196778">
    <property type="component" value="Unassembled WGS sequence"/>
</dbReference>
<dbReference type="InterPro" id="IPR011033">
    <property type="entry name" value="PRC_barrel-like_sf"/>
</dbReference>
<dbReference type="OrthoDB" id="5381335at2"/>
<dbReference type="Pfam" id="PF24986">
    <property type="entry name" value="PRC_RimM"/>
    <property type="match status" value="1"/>
</dbReference>
<name>A0A1R4JBP8_9MICO</name>
<keyword evidence="2 5" id="KW-0690">Ribosome biogenesis</keyword>
<dbReference type="AlphaFoldDB" id="A0A1R4JBP8"/>
<comment type="subunit">
    <text evidence="5">Binds ribosomal protein uS19.</text>
</comment>
<dbReference type="GO" id="GO:0006364">
    <property type="term" value="P:rRNA processing"/>
    <property type="evidence" value="ECO:0007669"/>
    <property type="project" value="UniProtKB-UniRule"/>
</dbReference>
<dbReference type="Pfam" id="PF01782">
    <property type="entry name" value="RimM"/>
    <property type="match status" value="1"/>
</dbReference>
<evidence type="ECO:0000256" key="1">
    <source>
        <dbReference type="ARBA" id="ARBA00022490"/>
    </source>
</evidence>
<proteinExistence type="inferred from homology"/>
<accession>A0A1R4JBP8</accession>
<evidence type="ECO:0000313" key="9">
    <source>
        <dbReference type="EMBL" id="SJN29468.1"/>
    </source>
</evidence>
<comment type="similarity">
    <text evidence="5">Belongs to the RimM family.</text>
</comment>
<organism evidence="9 10">
    <name type="scientific">Mycetocola reblochoni REB411</name>
    <dbReference type="NCBI Taxonomy" id="1255698"/>
    <lineage>
        <taxon>Bacteria</taxon>
        <taxon>Bacillati</taxon>
        <taxon>Actinomycetota</taxon>
        <taxon>Actinomycetes</taxon>
        <taxon>Micrococcales</taxon>
        <taxon>Microbacteriaceae</taxon>
        <taxon>Mycetocola</taxon>
    </lineage>
</organism>
<dbReference type="InterPro" id="IPR011961">
    <property type="entry name" value="RimM"/>
</dbReference>
<dbReference type="GO" id="GO:0005737">
    <property type="term" value="C:cytoplasm"/>
    <property type="evidence" value="ECO:0007669"/>
    <property type="project" value="UniProtKB-SubCell"/>
</dbReference>
<dbReference type="Gene3D" id="2.30.30.240">
    <property type="entry name" value="PRC-barrel domain"/>
    <property type="match status" value="1"/>
</dbReference>
<dbReference type="Gene3D" id="2.40.30.60">
    <property type="entry name" value="RimM"/>
    <property type="match status" value="1"/>
</dbReference>
<dbReference type="RefSeq" id="WP_087136890.1">
    <property type="nucleotide sequence ID" value="NZ_FUKR01000036.1"/>
</dbReference>
<evidence type="ECO:0000259" key="7">
    <source>
        <dbReference type="Pfam" id="PF01782"/>
    </source>
</evidence>
<dbReference type="PANTHER" id="PTHR33692">
    <property type="entry name" value="RIBOSOME MATURATION FACTOR RIMM"/>
    <property type="match status" value="1"/>
</dbReference>
<keyword evidence="10" id="KW-1185">Reference proteome</keyword>
<comment type="domain">
    <text evidence="5">The PRC barrel domain binds ribosomal protein uS19.</text>
</comment>
<reference evidence="10" key="1">
    <citation type="submission" date="2017-02" db="EMBL/GenBank/DDBJ databases">
        <authorList>
            <person name="Dridi B."/>
        </authorList>
    </citation>
    <scope>NUCLEOTIDE SEQUENCE [LARGE SCALE GENOMIC DNA]</scope>
    <source>
        <strain evidence="10">EB411</strain>
    </source>
</reference>
<dbReference type="InterPro" id="IPR036976">
    <property type="entry name" value="RimM_N_sf"/>
</dbReference>
<protein>
    <recommendedName>
        <fullName evidence="5">Ribosome maturation factor RimM</fullName>
    </recommendedName>
</protein>
<evidence type="ECO:0000313" key="10">
    <source>
        <dbReference type="Proteomes" id="UP000196778"/>
    </source>
</evidence>
<comment type="function">
    <text evidence="5">An accessory protein needed during the final step in the assembly of 30S ribosomal subunit, possibly for assembly of the head region. Essential for efficient processing of 16S rRNA. May be needed both before and after RbfA during the maturation of 16S rRNA. It has affinity for free ribosomal 30S subunits but not for 70S ribosomes.</text>
</comment>
<dbReference type="PANTHER" id="PTHR33692:SF1">
    <property type="entry name" value="RIBOSOME MATURATION FACTOR RIMM"/>
    <property type="match status" value="1"/>
</dbReference>
<keyword evidence="3 5" id="KW-0698">rRNA processing</keyword>
<dbReference type="GO" id="GO:0043022">
    <property type="term" value="F:ribosome binding"/>
    <property type="evidence" value="ECO:0007669"/>
    <property type="project" value="InterPro"/>
</dbReference>
<dbReference type="InterPro" id="IPR002676">
    <property type="entry name" value="RimM_N"/>
</dbReference>
<gene>
    <name evidence="5" type="primary">rimM</name>
    <name evidence="9" type="ORF">FM119_06605</name>
</gene>